<protein>
    <submittedName>
        <fullName evidence="1">Uncharacterized protein</fullName>
    </submittedName>
</protein>
<dbReference type="PIR" id="D75542">
    <property type="entry name" value="D75542"/>
</dbReference>
<dbReference type="HOGENOM" id="CLU_2010968_0_0_0"/>
<dbReference type="Proteomes" id="UP000002524">
    <property type="component" value="Chromosome 1"/>
</dbReference>
<evidence type="ECO:0000313" key="1">
    <source>
        <dbReference type="EMBL" id="AAF09840.1"/>
    </source>
</evidence>
<evidence type="ECO:0000313" key="2">
    <source>
        <dbReference type="Proteomes" id="UP000002524"/>
    </source>
</evidence>
<accession>Q9RXQ4</accession>
<dbReference type="EnsemblBacteria" id="AAF09840">
    <property type="protein sequence ID" value="AAF09840"/>
    <property type="gene ID" value="DR_0254"/>
</dbReference>
<name>Q9RXQ4_DEIRA</name>
<dbReference type="InParanoid" id="Q9RXQ4"/>
<sequence>MIGAGILTCCPSAAPFGLTLGPDFPWADDPSPGTLVLTAKKILTSFIVTHAGIRTSVGSTTPSGMASPRTERSPTRQLASRVESIASVDHLSPDHFRRIVTRPVSYYALFEGWLLLSQPPGCLCDDTSLTTERSFRDLS</sequence>
<keyword evidence="2" id="KW-1185">Reference proteome</keyword>
<gene>
    <name evidence="1" type="ordered locus">DR_0254</name>
</gene>
<dbReference type="eggNOG" id="ENOG5033H8A">
    <property type="taxonomic scope" value="Bacteria"/>
</dbReference>
<reference evidence="1 2" key="1">
    <citation type="journal article" date="1999" name="Science">
        <title>Genome sequence of the radioresistant bacterium Deinococcus radiodurans R1.</title>
        <authorList>
            <person name="White O."/>
            <person name="Eisen J.A."/>
            <person name="Heidelberg J.F."/>
            <person name="Hickey E.K."/>
            <person name="Peterson J.D."/>
            <person name="Dodson R.J."/>
            <person name="Haft D.H."/>
            <person name="Gwinn M.L."/>
            <person name="Nelson W.C."/>
            <person name="Richardson D.L."/>
            <person name="Moffat K.S."/>
            <person name="Qin H."/>
            <person name="Jiang L."/>
            <person name="Pamphile W."/>
            <person name="Crosby M."/>
            <person name="Shen M."/>
            <person name="Vamathevan J.J."/>
            <person name="Lam P."/>
            <person name="McDonald L."/>
            <person name="Utterback T."/>
            <person name="Zalewski C."/>
            <person name="Makarova K.S."/>
            <person name="Aravind L."/>
            <person name="Daly M.J."/>
            <person name="Minton K.W."/>
            <person name="Fleischmann R.D."/>
            <person name="Ketchum K.A."/>
            <person name="Nelson K.E."/>
            <person name="Salzberg S."/>
            <person name="Smith H.O."/>
            <person name="Venter J.C."/>
            <person name="Fraser C.M."/>
        </authorList>
    </citation>
    <scope>NUCLEOTIDE SEQUENCE [LARGE SCALE GENOMIC DNA]</scope>
    <source>
        <strain evidence="2">ATCC 13939 / DSM 20539 / JCM 16871 / LMG 4051 / NBRC 15346 / NCIMB 9279 / R1 / VKM B-1422</strain>
    </source>
</reference>
<organism evidence="1 2">
    <name type="scientific">Deinococcus radiodurans (strain ATCC 13939 / DSM 20539 / JCM 16871 / CCUG 27074 / LMG 4051 / NBRC 15346 / NCIMB 9279 / VKM B-1422 / R1)</name>
    <dbReference type="NCBI Taxonomy" id="243230"/>
    <lineage>
        <taxon>Bacteria</taxon>
        <taxon>Thermotogati</taxon>
        <taxon>Deinococcota</taxon>
        <taxon>Deinococci</taxon>
        <taxon>Deinococcales</taxon>
        <taxon>Deinococcaceae</taxon>
        <taxon>Deinococcus</taxon>
    </lineage>
</organism>
<dbReference type="EMBL" id="AE000513">
    <property type="protein sequence ID" value="AAF09840.1"/>
    <property type="molecule type" value="Genomic_DNA"/>
</dbReference>
<proteinExistence type="predicted"/>
<dbReference type="AlphaFoldDB" id="Q9RXQ4"/>
<dbReference type="KEGG" id="dra:DR_0254"/>
<dbReference type="PaxDb" id="243230-DR_0254"/>